<dbReference type="PANTHER" id="PTHR18640">
    <property type="entry name" value="SOLUTE CARRIER FAMILY 10 MEMBER 7"/>
    <property type="match status" value="1"/>
</dbReference>
<dbReference type="InterPro" id="IPR016833">
    <property type="entry name" value="Put_Na-Bile_cotransptr"/>
</dbReference>
<dbReference type="PANTHER" id="PTHR18640:SF5">
    <property type="entry name" value="SODIUM_BILE ACID COTRANSPORTER 7"/>
    <property type="match status" value="1"/>
</dbReference>
<keyword evidence="1" id="KW-0812">Transmembrane</keyword>
<feature type="transmembrane region" description="Helical" evidence="1">
    <location>
        <begin position="131"/>
        <end position="153"/>
    </location>
</feature>
<keyword evidence="1" id="KW-1133">Transmembrane helix</keyword>
<dbReference type="EMBL" id="DF970159">
    <property type="protein sequence ID" value="GAP65341.1"/>
    <property type="molecule type" value="Genomic_DNA"/>
</dbReference>
<sequence>MRAFRYRPDPFTLALLATVGVASLLPPRGAAAAGFDAATDAAIALLFFLHGARLSRAAILGGVAHWRLHLAILACTFALFPLLGLALKPLAGAVLTPELYAGVLFLCALPSTVQSSIAFTSLAGGNVPAAVCAASASNLLGIFLTPLLAGALLAAHGGLAAPLGAIRDIVLLLLAPFAAGHLLRPWLGGWAERRRRLLRYTDQGTVLLVVYSAFGAAVAAGLWRDTPPAALAGTLVVAALLLVCALASTAWAGQRLGFARADRIALQFCGSKKSLASGVPMAKLLFAGQAGGLGAIVLPMMVFHQLQLIVCAAIAQRYAAHAARAPTPAEAEESADLAD</sequence>
<feature type="transmembrane region" description="Helical" evidence="1">
    <location>
        <begin position="204"/>
        <end position="223"/>
    </location>
</feature>
<dbReference type="GO" id="GO:0005886">
    <property type="term" value="C:plasma membrane"/>
    <property type="evidence" value="ECO:0007669"/>
    <property type="project" value="TreeGrafter"/>
</dbReference>
<name>A0A0K8QKY6_9GAMM</name>
<feature type="transmembrane region" description="Helical" evidence="1">
    <location>
        <begin position="99"/>
        <end position="119"/>
    </location>
</feature>
<evidence type="ECO:0000256" key="1">
    <source>
        <dbReference type="SAM" id="Phobius"/>
    </source>
</evidence>
<dbReference type="OrthoDB" id="9792271at2"/>
<reference evidence="2" key="1">
    <citation type="submission" date="2015-03" db="EMBL/GenBank/DDBJ databases">
        <title>Draft genome sequence of Mizugakiibacter sediminis skMP5.</title>
        <authorList>
            <person name="Watanabe T."/>
            <person name="Kojima H."/>
            <person name="Fukui M."/>
        </authorList>
    </citation>
    <scope>NUCLEOTIDE SEQUENCE</scope>
    <source>
        <strain evidence="2">SkMP5</strain>
    </source>
</reference>
<keyword evidence="1" id="KW-0472">Membrane</keyword>
<dbReference type="Gene3D" id="1.20.1530.20">
    <property type="match status" value="1"/>
</dbReference>
<proteinExistence type="predicted"/>
<dbReference type="Pfam" id="PF13593">
    <property type="entry name" value="SBF_like"/>
    <property type="match status" value="1"/>
</dbReference>
<gene>
    <name evidence="2" type="ORF">MBSD_2085</name>
    <name evidence="3" type="ORF">MBSD_n0630</name>
</gene>
<dbReference type="EMBL" id="DF952381">
    <property type="protein sequence ID" value="GAN45536.1"/>
    <property type="molecule type" value="Genomic_DNA"/>
</dbReference>
<dbReference type="PIRSF" id="PIRSF026166">
    <property type="entry name" value="UCP026166"/>
    <property type="match status" value="1"/>
</dbReference>
<organism evidence="3">
    <name type="scientific">Mizugakiibacter sediminis</name>
    <dbReference type="NCBI Taxonomy" id="1475481"/>
    <lineage>
        <taxon>Bacteria</taxon>
        <taxon>Pseudomonadati</taxon>
        <taxon>Pseudomonadota</taxon>
        <taxon>Gammaproteobacteria</taxon>
        <taxon>Lysobacterales</taxon>
        <taxon>Rhodanobacteraceae</taxon>
        <taxon>Mizugakiibacter</taxon>
    </lineage>
</organism>
<evidence type="ECO:0000313" key="4">
    <source>
        <dbReference type="Proteomes" id="UP000253740"/>
    </source>
</evidence>
<keyword evidence="4" id="KW-1185">Reference proteome</keyword>
<protein>
    <submittedName>
        <fullName evidence="3">Bile acid-sodium symporter</fullName>
    </submittedName>
    <submittedName>
        <fullName evidence="2">Membrane protein</fullName>
    </submittedName>
</protein>
<dbReference type="AlphaFoldDB" id="A0A0K8QKY6"/>
<dbReference type="Proteomes" id="UP000253740">
    <property type="component" value="Unassembled WGS sequence"/>
</dbReference>
<evidence type="ECO:0000313" key="2">
    <source>
        <dbReference type="EMBL" id="GAN45536.1"/>
    </source>
</evidence>
<feature type="transmembrane region" description="Helical" evidence="1">
    <location>
        <begin position="70"/>
        <end position="87"/>
    </location>
</feature>
<dbReference type="HOGENOM" id="CLU_039013_1_0_6"/>
<feature type="transmembrane region" description="Helical" evidence="1">
    <location>
        <begin position="229"/>
        <end position="253"/>
    </location>
</feature>
<dbReference type="InterPro" id="IPR038770">
    <property type="entry name" value="Na+/solute_symporter_sf"/>
</dbReference>
<accession>A0A0K8QKY6</accession>
<dbReference type="RefSeq" id="WP_062535025.1">
    <property type="nucleotide sequence ID" value="NZ_DF970159.1"/>
</dbReference>
<feature type="transmembrane region" description="Helical" evidence="1">
    <location>
        <begin position="159"/>
        <end position="183"/>
    </location>
</feature>
<evidence type="ECO:0000313" key="3">
    <source>
        <dbReference type="EMBL" id="GAP65341.1"/>
    </source>
</evidence>
<dbReference type="STRING" id="1475481.GCA_000953855_00640"/>
<reference evidence="3" key="2">
    <citation type="submission" date="2015-08" db="EMBL/GenBank/DDBJ databases">
        <title>Complete DNA Sequence of Pseudomonas syringae pv. actinidiae, the Causal Agent of Kiwifruit Canker Disease.</title>
        <authorList>
            <person name="Rikkerink E.H.A."/>
            <person name="Fineran P.C."/>
        </authorList>
    </citation>
    <scope>NUCLEOTIDE SEQUENCE</scope>
    <source>
        <strain evidence="3">SkMP5</strain>
    </source>
</reference>